<evidence type="ECO:0000313" key="5">
    <source>
        <dbReference type="Proteomes" id="UP001458946"/>
    </source>
</evidence>
<dbReference type="RefSeq" id="WP_353543308.1">
    <property type="nucleotide sequence ID" value="NZ_BAABRN010000046.1"/>
</dbReference>
<comment type="caution">
    <text evidence="4">The sequence shown here is derived from an EMBL/GenBank/DDBJ whole genome shotgun (WGS) entry which is preliminary data.</text>
</comment>
<accession>A0ABP9VDL7</accession>
<evidence type="ECO:0000259" key="3">
    <source>
        <dbReference type="Pfam" id="PF01734"/>
    </source>
</evidence>
<reference evidence="4 5" key="1">
    <citation type="submission" date="2024-02" db="EMBL/GenBank/DDBJ databases">
        <title>Deinococcus xinjiangensis NBRC 107630.</title>
        <authorList>
            <person name="Ichikawa N."/>
            <person name="Katano-Makiyama Y."/>
            <person name="Hidaka K."/>
        </authorList>
    </citation>
    <scope>NUCLEOTIDE SEQUENCE [LARGE SCALE GENOMIC DNA]</scope>
    <source>
        <strain evidence="4 5">NBRC 107630</strain>
    </source>
</reference>
<dbReference type="Proteomes" id="UP001458946">
    <property type="component" value="Unassembled WGS sequence"/>
</dbReference>
<dbReference type="EMBL" id="BAABRN010000046">
    <property type="protein sequence ID" value="GAA5503338.1"/>
    <property type="molecule type" value="Genomic_DNA"/>
</dbReference>
<sequence>MSAKTTSASVHAHPSPYLLPDRPDDVAYEPPPMPPQKPKQVCSLVMKGGVTSGVVFPGTIRVLGTEYCFKRLGGTSAGAIAAAFAAAAEYRRREDEARPNAGFDRLWQISSDLSAAPKQLPSLRGAPQTNLEALFAPNHCTQHLYRVLSAAMHHDHKGWRVPLALLRSYPLPMLLTGAGVLGSALGLSKMLLGNREASSQALGGTLLLGAGLTTLARSALLGGKDTLEKNHFGLSRGYEQGQTGDAPRFTEWLHASLQSIAGKPSTEPLTFGDLAPQAYALDSLITSQSPEEQRRLLYGELKLAEDIAYLEATKNDIELRQITTCLTFGRPYVLPMDAQSSDTKNFYFRPKEWEAFFPPEIVDWLKAHSERQISFGDPPPPDGDWEYYRLPPAQHLPVAVTTRLSMSFPALFSAVPMYSGTHLGPDAKDADRKPIWTFRVGKNQAPARMMGVMRQVYFGDGGMTSNFPLSLFDDLVADHPMFALNLEYRNSTDAKAQPPRGDPPESFVRLTEPQAFKLPNLPDRHANSVWHPTPSRIGGIGGYAASLIESARNWVDNAMIPLPGNSERIVHIAIDAGQGGTNLTMTADQIKTLRHRGARAGEMLIWRFKHSPWNWEVQRAAGFLTLTADIERLLQAYARVYAPRGVLNVNLGLLPLQSPAGQAQAFFPGAVPWVNTRAMQFVALGQQPTTLRGYRRMRGKRGVLRYRPLT</sequence>
<feature type="region of interest" description="Disordered" evidence="2">
    <location>
        <begin position="1"/>
        <end position="35"/>
    </location>
</feature>
<protein>
    <recommendedName>
        <fullName evidence="3">PNPLA domain-containing protein</fullName>
    </recommendedName>
</protein>
<keyword evidence="1" id="KW-0443">Lipid metabolism</keyword>
<evidence type="ECO:0000256" key="1">
    <source>
        <dbReference type="ARBA" id="ARBA00023098"/>
    </source>
</evidence>
<dbReference type="Pfam" id="PF01734">
    <property type="entry name" value="Patatin"/>
    <property type="match status" value="1"/>
</dbReference>
<evidence type="ECO:0000313" key="4">
    <source>
        <dbReference type="EMBL" id="GAA5503338.1"/>
    </source>
</evidence>
<evidence type="ECO:0000256" key="2">
    <source>
        <dbReference type="SAM" id="MobiDB-lite"/>
    </source>
</evidence>
<gene>
    <name evidence="4" type="ORF">Dxin01_03095</name>
</gene>
<dbReference type="InterPro" id="IPR002641">
    <property type="entry name" value="PNPLA_dom"/>
</dbReference>
<feature type="domain" description="PNPLA" evidence="3">
    <location>
        <begin position="44"/>
        <end position="115"/>
    </location>
</feature>
<proteinExistence type="predicted"/>
<dbReference type="InterPro" id="IPR016035">
    <property type="entry name" value="Acyl_Trfase/lysoPLipase"/>
</dbReference>
<keyword evidence="5" id="KW-1185">Reference proteome</keyword>
<name>A0ABP9VDL7_9DEIO</name>
<organism evidence="4 5">
    <name type="scientific">Deinococcus xinjiangensis</name>
    <dbReference type="NCBI Taxonomy" id="457454"/>
    <lineage>
        <taxon>Bacteria</taxon>
        <taxon>Thermotogati</taxon>
        <taxon>Deinococcota</taxon>
        <taxon>Deinococci</taxon>
        <taxon>Deinococcales</taxon>
        <taxon>Deinococcaceae</taxon>
        <taxon>Deinococcus</taxon>
    </lineage>
</organism>
<dbReference type="SUPFAM" id="SSF52151">
    <property type="entry name" value="FabD/lysophospholipase-like"/>
    <property type="match status" value="1"/>
</dbReference>
<dbReference type="Gene3D" id="3.40.1090.10">
    <property type="entry name" value="Cytosolic phospholipase A2 catalytic domain"/>
    <property type="match status" value="2"/>
</dbReference>